<dbReference type="OrthoDB" id="9762555at2"/>
<protein>
    <recommendedName>
        <fullName evidence="4">Cytochrome c</fullName>
    </recommendedName>
</protein>
<dbReference type="EMBL" id="CZPZ01000001">
    <property type="protein sequence ID" value="CUS31318.1"/>
    <property type="molecule type" value="Genomic_DNA"/>
</dbReference>
<dbReference type="RefSeq" id="WP_090893567.1">
    <property type="nucleotide sequence ID" value="NZ_CZPZ01000001.1"/>
</dbReference>
<dbReference type="STRING" id="1742973.COMA2_10040"/>
<proteinExistence type="predicted"/>
<accession>A0A0S4L604</accession>
<organism evidence="2 3">
    <name type="scientific">Candidatus Nitrospira nitrificans</name>
    <dbReference type="NCBI Taxonomy" id="1742973"/>
    <lineage>
        <taxon>Bacteria</taxon>
        <taxon>Pseudomonadati</taxon>
        <taxon>Nitrospirota</taxon>
        <taxon>Nitrospiria</taxon>
        <taxon>Nitrospirales</taxon>
        <taxon>Nitrospiraceae</taxon>
        <taxon>Nitrospira</taxon>
    </lineage>
</organism>
<dbReference type="AlphaFoldDB" id="A0A0S4L604"/>
<keyword evidence="1" id="KW-0732">Signal</keyword>
<dbReference type="SUPFAM" id="SSF56935">
    <property type="entry name" value="Porins"/>
    <property type="match status" value="1"/>
</dbReference>
<evidence type="ECO:0000313" key="2">
    <source>
        <dbReference type="EMBL" id="CUS31318.1"/>
    </source>
</evidence>
<evidence type="ECO:0008006" key="4">
    <source>
        <dbReference type="Google" id="ProtNLM"/>
    </source>
</evidence>
<feature type="chain" id="PRO_5006623724" description="Cytochrome c" evidence="1">
    <location>
        <begin position="28"/>
        <end position="400"/>
    </location>
</feature>
<name>A0A0S4L604_9BACT</name>
<sequence length="400" mass="44219">MRMRALFAFMLSIAASGLLTIMAPQEAKSIPAFSRQTEKSCSTCHQALPKLNQTGQSFRMNGFRFPEDKEWSDIQDMKHVPVSTRIIVEAEYNNAGNSKPTSKLGVATIELMAGAPLGKTGIFSPYIDIGYANRTVAINQAYGQVNDLIGATGHGLLNLRFGQFDIALPFLSHSQRVMRQRYFAQSALGLLGARAQTVTPPGVAVADEAIEFYNTAVELNGQLVGDTLTHRYMVGVFQPQQLTEVNRLENPGVYATYALTLFDNYQIGAIYKRDVVNNPSVVIPDGRKALNKWGIAGEGKFGPLIVTAGYFRSASLDRRDFQNVLVEGLYIPNKTWSFGARWDHLMQQGAQSGSRTTAMIRYHITTSVYAQGEWRVTNSFNTGQFEPDSLQGRLFMNAGF</sequence>
<keyword evidence="3" id="KW-1185">Reference proteome</keyword>
<gene>
    <name evidence="2" type="ORF">COMA2_10040</name>
</gene>
<feature type="signal peptide" evidence="1">
    <location>
        <begin position="1"/>
        <end position="27"/>
    </location>
</feature>
<evidence type="ECO:0000313" key="3">
    <source>
        <dbReference type="Proteomes" id="UP000198736"/>
    </source>
</evidence>
<evidence type="ECO:0000256" key="1">
    <source>
        <dbReference type="SAM" id="SignalP"/>
    </source>
</evidence>
<reference evidence="3" key="1">
    <citation type="submission" date="2015-10" db="EMBL/GenBank/DDBJ databases">
        <authorList>
            <person name="Luecker S."/>
            <person name="Luecker S."/>
        </authorList>
    </citation>
    <scope>NUCLEOTIDE SEQUENCE [LARGE SCALE GENOMIC DNA]</scope>
</reference>
<dbReference type="Proteomes" id="UP000198736">
    <property type="component" value="Unassembled WGS sequence"/>
</dbReference>